<dbReference type="Proteomes" id="UP000198418">
    <property type="component" value="Unassembled WGS sequence"/>
</dbReference>
<organism evidence="2 3">
    <name type="scientific">Rhodoblastus acidophilus</name>
    <name type="common">Rhodopseudomonas acidophila</name>
    <dbReference type="NCBI Taxonomy" id="1074"/>
    <lineage>
        <taxon>Bacteria</taxon>
        <taxon>Pseudomonadati</taxon>
        <taxon>Pseudomonadota</taxon>
        <taxon>Alphaproteobacteria</taxon>
        <taxon>Hyphomicrobiales</taxon>
        <taxon>Rhodoblastaceae</taxon>
        <taxon>Rhodoblastus</taxon>
    </lineage>
</organism>
<sequence>MNAAASEAASGSNRPTQQQISSGYFGSSRATLDAVLAGGGVVNTLSYLTSADIELIQKATGITIKDGLYYNSNGDQVGNQSDSQGHLTEPGMQAAYDLAQTLSDLRVTGGPHGDASLQNGRAITADDLEAYLDYYAKQNDKPSYLSAVNTIKQAEALLFQKN</sequence>
<proteinExistence type="predicted"/>
<dbReference type="EMBL" id="FYDG01000001">
    <property type="protein sequence ID" value="SNB60592.1"/>
    <property type="molecule type" value="Genomic_DNA"/>
</dbReference>
<name>A0A212QMI3_RHOAC</name>
<reference evidence="3" key="1">
    <citation type="submission" date="2017-06" db="EMBL/GenBank/DDBJ databases">
        <authorList>
            <person name="Varghese N."/>
            <person name="Submissions S."/>
        </authorList>
    </citation>
    <scope>NUCLEOTIDE SEQUENCE [LARGE SCALE GENOMIC DNA]</scope>
    <source>
        <strain evidence="3">DSM 137</strain>
    </source>
</reference>
<evidence type="ECO:0000313" key="3">
    <source>
        <dbReference type="Proteomes" id="UP000198418"/>
    </source>
</evidence>
<dbReference type="AlphaFoldDB" id="A0A212QMI3"/>
<accession>A0A212QMI3</accession>
<feature type="region of interest" description="Disordered" evidence="1">
    <location>
        <begin position="1"/>
        <end position="22"/>
    </location>
</feature>
<protein>
    <submittedName>
        <fullName evidence="2">Uncharacterized protein</fullName>
    </submittedName>
</protein>
<evidence type="ECO:0000313" key="2">
    <source>
        <dbReference type="EMBL" id="SNB60592.1"/>
    </source>
</evidence>
<keyword evidence="3" id="KW-1185">Reference proteome</keyword>
<gene>
    <name evidence="2" type="ORF">SAMN06265338_101859</name>
</gene>
<feature type="compositionally biased region" description="Low complexity" evidence="1">
    <location>
        <begin position="1"/>
        <end position="12"/>
    </location>
</feature>
<feature type="compositionally biased region" description="Polar residues" evidence="1">
    <location>
        <begin position="13"/>
        <end position="22"/>
    </location>
</feature>
<evidence type="ECO:0000256" key="1">
    <source>
        <dbReference type="SAM" id="MobiDB-lite"/>
    </source>
</evidence>